<proteinExistence type="predicted"/>
<reference evidence="3" key="1">
    <citation type="submission" date="2016-06" db="UniProtKB">
        <authorList>
            <consortium name="WormBaseParasite"/>
        </authorList>
    </citation>
    <scope>IDENTIFICATION</scope>
</reference>
<dbReference type="AlphaFoldDB" id="A0A183TKG2"/>
<dbReference type="EMBL" id="UYSU01041757">
    <property type="protein sequence ID" value="VDM03346.1"/>
    <property type="molecule type" value="Genomic_DNA"/>
</dbReference>
<protein>
    <submittedName>
        <fullName evidence="3">Secreted protein</fullName>
    </submittedName>
</protein>
<gene>
    <name evidence="1" type="ORF">SSLN_LOCUS16960</name>
</gene>
<evidence type="ECO:0000313" key="3">
    <source>
        <dbReference type="WBParaSite" id="SSLN_0001760901-mRNA-1"/>
    </source>
</evidence>
<keyword evidence="2" id="KW-1185">Reference proteome</keyword>
<accession>A0A183TKG2</accession>
<reference evidence="1 2" key="2">
    <citation type="submission" date="2018-11" db="EMBL/GenBank/DDBJ databases">
        <authorList>
            <consortium name="Pathogen Informatics"/>
        </authorList>
    </citation>
    <scope>NUCLEOTIDE SEQUENCE [LARGE SCALE GENOMIC DNA]</scope>
    <source>
        <strain evidence="1 2">NST_G2</strain>
    </source>
</reference>
<organism evidence="3">
    <name type="scientific">Schistocephalus solidus</name>
    <name type="common">Tapeworm</name>
    <dbReference type="NCBI Taxonomy" id="70667"/>
    <lineage>
        <taxon>Eukaryota</taxon>
        <taxon>Metazoa</taxon>
        <taxon>Spiralia</taxon>
        <taxon>Lophotrochozoa</taxon>
        <taxon>Platyhelminthes</taxon>
        <taxon>Cestoda</taxon>
        <taxon>Eucestoda</taxon>
        <taxon>Diphyllobothriidea</taxon>
        <taxon>Diphyllobothriidae</taxon>
        <taxon>Schistocephalus</taxon>
    </lineage>
</organism>
<sequence length="96" mass="9844">MGAVANKRLSGCLPVYAAAVSLWGTALQQTAVQPPQSARLPSPVRVAGGCTGGPDGASQPARAEVDIRRRRLSRALLACICVAGPSRASRGAHARQ</sequence>
<evidence type="ECO:0000313" key="1">
    <source>
        <dbReference type="EMBL" id="VDM03346.1"/>
    </source>
</evidence>
<dbReference type="Proteomes" id="UP000275846">
    <property type="component" value="Unassembled WGS sequence"/>
</dbReference>
<dbReference type="WBParaSite" id="SSLN_0001760901-mRNA-1">
    <property type="protein sequence ID" value="SSLN_0001760901-mRNA-1"/>
    <property type="gene ID" value="SSLN_0001760901"/>
</dbReference>
<evidence type="ECO:0000313" key="2">
    <source>
        <dbReference type="Proteomes" id="UP000275846"/>
    </source>
</evidence>
<name>A0A183TKG2_SCHSO</name>